<evidence type="ECO:0000313" key="1">
    <source>
        <dbReference type="EMBL" id="GAG94028.1"/>
    </source>
</evidence>
<comment type="caution">
    <text evidence="1">The sequence shown here is derived from an EMBL/GenBank/DDBJ whole genome shotgun (WGS) entry which is preliminary data.</text>
</comment>
<name>X1CCN4_9ZZZZ</name>
<gene>
    <name evidence="1" type="ORF">S01H4_44796</name>
</gene>
<reference evidence="1" key="1">
    <citation type="journal article" date="2014" name="Front. Microbiol.">
        <title>High frequency of phylogenetically diverse reductive dehalogenase-homologous genes in deep subseafloor sedimentary metagenomes.</title>
        <authorList>
            <person name="Kawai M."/>
            <person name="Futagami T."/>
            <person name="Toyoda A."/>
            <person name="Takaki Y."/>
            <person name="Nishi S."/>
            <person name="Hori S."/>
            <person name="Arai W."/>
            <person name="Tsubouchi T."/>
            <person name="Morono Y."/>
            <person name="Uchiyama I."/>
            <person name="Ito T."/>
            <person name="Fujiyama A."/>
            <person name="Inagaki F."/>
            <person name="Takami H."/>
        </authorList>
    </citation>
    <scope>NUCLEOTIDE SEQUENCE</scope>
    <source>
        <strain evidence="1">Expedition CK06-06</strain>
    </source>
</reference>
<proteinExistence type="predicted"/>
<organism evidence="1">
    <name type="scientific">marine sediment metagenome</name>
    <dbReference type="NCBI Taxonomy" id="412755"/>
    <lineage>
        <taxon>unclassified sequences</taxon>
        <taxon>metagenomes</taxon>
        <taxon>ecological metagenomes</taxon>
    </lineage>
</organism>
<accession>X1CCN4</accession>
<dbReference type="AlphaFoldDB" id="X1CCN4"/>
<sequence>MKKLLILLTVVVFLFVGCNNNEGESVSQTNVGNSASKVTKMPVKGKLIKYKDGAEIDIADVTCVADIISGNQLVLPKKFYCQSPDLNYSIIGKANIKNAQDITDIPYKLDLKTGKFSSFGDNGLKNNLKYLTTYTWAQDNNIYEDMTNSNGEYVCYSSETFEKKVVKLAPSENAPKADKPIVARKNADNSDIITFFAKYPSDTPDAIGKLQCVVYDKDGKIKKDNDTGLDWRKFSFNAAGVDMAAEFMLYNSKVYFTHVETW</sequence>
<protein>
    <submittedName>
        <fullName evidence="1">Uncharacterized protein</fullName>
    </submittedName>
</protein>
<dbReference type="PROSITE" id="PS51257">
    <property type="entry name" value="PROKAR_LIPOPROTEIN"/>
    <property type="match status" value="1"/>
</dbReference>
<dbReference type="EMBL" id="BART01024879">
    <property type="protein sequence ID" value="GAG94028.1"/>
    <property type="molecule type" value="Genomic_DNA"/>
</dbReference>
<feature type="non-terminal residue" evidence="1">
    <location>
        <position position="262"/>
    </location>
</feature>